<dbReference type="PANTHER" id="PTHR43317:SF1">
    <property type="entry name" value="THERMOSPERMINE SYNTHASE ACAULIS5"/>
    <property type="match status" value="1"/>
</dbReference>
<dbReference type="SUPFAM" id="SSF53335">
    <property type="entry name" value="S-adenosyl-L-methionine-dependent methyltransferases"/>
    <property type="match status" value="1"/>
</dbReference>
<comment type="caution">
    <text evidence="2">The sequence shown here is derived from an EMBL/GenBank/DDBJ whole genome shotgun (WGS) entry which is preliminary data.</text>
</comment>
<dbReference type="Pfam" id="PF01564">
    <property type="entry name" value="Spermine_synth"/>
    <property type="match status" value="1"/>
</dbReference>
<protein>
    <submittedName>
        <fullName evidence="2">Transferase</fullName>
    </submittedName>
</protein>
<evidence type="ECO:0000313" key="2">
    <source>
        <dbReference type="EMBL" id="CAB0601076.1"/>
    </source>
</evidence>
<dbReference type="PANTHER" id="PTHR43317">
    <property type="entry name" value="THERMOSPERMINE SYNTHASE ACAULIS5"/>
    <property type="match status" value="1"/>
</dbReference>
<gene>
    <name evidence="2" type="ORF">CIP107547_01254</name>
</gene>
<dbReference type="Gene3D" id="3.40.50.150">
    <property type="entry name" value="Vaccinia Virus protein VP39"/>
    <property type="match status" value="1"/>
</dbReference>
<dbReference type="OMA" id="LSFEYQR"/>
<organism evidence="2 3">
    <name type="scientific">Corynebacterium diphtheriae</name>
    <dbReference type="NCBI Taxonomy" id="1717"/>
    <lineage>
        <taxon>Bacteria</taxon>
        <taxon>Bacillati</taxon>
        <taxon>Actinomycetota</taxon>
        <taxon>Actinomycetes</taxon>
        <taxon>Mycobacteriales</taxon>
        <taxon>Corynebacteriaceae</taxon>
        <taxon>Corynebacterium</taxon>
    </lineage>
</organism>
<reference evidence="2 3" key="1">
    <citation type="submission" date="2020-02" db="EMBL/GenBank/DDBJ databases">
        <authorList>
            <person name="Brisse S."/>
        </authorList>
    </citation>
    <scope>NUCLEOTIDE SEQUENCE [LARGE SCALE GENOMIC DNA]</scope>
    <source>
        <strain evidence="2">CIP107547</strain>
    </source>
</reference>
<accession>A0A0D6FZ26</accession>
<dbReference type="AlphaFoldDB" id="A0A0D6FZ26"/>
<dbReference type="KEGG" id="cdip:ERS451417_00982"/>
<dbReference type="GO" id="GO:0016740">
    <property type="term" value="F:transferase activity"/>
    <property type="evidence" value="ECO:0007669"/>
    <property type="project" value="UniProtKB-KW"/>
</dbReference>
<dbReference type="GO" id="GO:0006596">
    <property type="term" value="P:polyamine biosynthetic process"/>
    <property type="evidence" value="ECO:0007669"/>
    <property type="project" value="UniProtKB-KW"/>
</dbReference>
<dbReference type="RefSeq" id="WP_014310329.1">
    <property type="nucleotide sequence ID" value="NZ_CASCJD010000006.1"/>
</dbReference>
<evidence type="ECO:0000313" key="3">
    <source>
        <dbReference type="Proteomes" id="UP000480222"/>
    </source>
</evidence>
<dbReference type="EMBL" id="CADDAV010000015">
    <property type="protein sequence ID" value="CAB0601076.1"/>
    <property type="molecule type" value="Genomic_DNA"/>
</dbReference>
<dbReference type="Proteomes" id="UP000480222">
    <property type="component" value="Unassembled WGS sequence"/>
</dbReference>
<name>A0A0D6FZ26_CORDP</name>
<keyword evidence="1" id="KW-0620">Polyamine biosynthesis</keyword>
<dbReference type="CDD" id="cd02440">
    <property type="entry name" value="AdoMet_MTases"/>
    <property type="match status" value="1"/>
</dbReference>
<proteinExistence type="predicted"/>
<dbReference type="NCBIfam" id="NF037959">
    <property type="entry name" value="MFS_SpdSyn"/>
    <property type="match status" value="1"/>
</dbReference>
<keyword evidence="2" id="KW-0808">Transferase</keyword>
<sequence>MGRKSKNSSQSHAHGPVPGVYPTTTGEVELRADSFLPHAFEVYVNGVPSSHIAQDPEQLEYEYMRWIAAIVDWFVTTHSDPKKLRVTHLGGGACTLARYVCHRYPNARNTVVELDATLATLVREWFDLPRSPQLKIRVGDAWEVAQTFVPSSRDVIIRDVFAGNQTPRRLTTVEFFQQCHQALSPGGLYVANCGDHRDLNVAKAEVQGLREVFDHVACIADPTMLKGRRYGNIILIATDTQLPTDQEQQALTRLLLGGGVPAQFKGDNWTKNFSSSSTARHD</sequence>
<evidence type="ECO:0000256" key="1">
    <source>
        <dbReference type="ARBA" id="ARBA00023115"/>
    </source>
</evidence>
<dbReference type="InterPro" id="IPR029063">
    <property type="entry name" value="SAM-dependent_MTases_sf"/>
</dbReference>
<dbReference type="GeneID" id="29423053"/>